<protein>
    <recommendedName>
        <fullName evidence="4">ABC transporter permease</fullName>
    </recommendedName>
</protein>
<feature type="transmembrane region" description="Helical" evidence="1">
    <location>
        <begin position="40"/>
        <end position="63"/>
    </location>
</feature>
<dbReference type="AlphaFoldDB" id="A0A1F7YF52"/>
<dbReference type="Pfam" id="PF06182">
    <property type="entry name" value="ABC2_membrane_6"/>
    <property type="match status" value="1"/>
</dbReference>
<name>A0A1F7YF52_9BACT</name>
<proteinExistence type="predicted"/>
<evidence type="ECO:0000313" key="2">
    <source>
        <dbReference type="EMBL" id="OGM25951.1"/>
    </source>
</evidence>
<dbReference type="PANTHER" id="PTHR36833">
    <property type="entry name" value="SLR0610 PROTEIN-RELATED"/>
    <property type="match status" value="1"/>
</dbReference>
<evidence type="ECO:0000256" key="1">
    <source>
        <dbReference type="SAM" id="Phobius"/>
    </source>
</evidence>
<dbReference type="EMBL" id="MGGL01000017">
    <property type="protein sequence ID" value="OGM25951.1"/>
    <property type="molecule type" value="Genomic_DNA"/>
</dbReference>
<organism evidence="2 3">
    <name type="scientific">Candidatus Woesebacteria bacterium RIFCSPHIGHO2_01_FULL_40_22</name>
    <dbReference type="NCBI Taxonomy" id="1802499"/>
    <lineage>
        <taxon>Bacteria</taxon>
        <taxon>Candidatus Woeseibacteriota</taxon>
    </lineage>
</organism>
<keyword evidence="1" id="KW-0812">Transmembrane</keyword>
<dbReference type="InterPro" id="IPR010390">
    <property type="entry name" value="ABC-2_transporter-like"/>
</dbReference>
<accession>A0A1F7YF52</accession>
<reference evidence="2 3" key="1">
    <citation type="journal article" date="2016" name="Nat. Commun.">
        <title>Thousands of microbial genomes shed light on interconnected biogeochemical processes in an aquifer system.</title>
        <authorList>
            <person name="Anantharaman K."/>
            <person name="Brown C.T."/>
            <person name="Hug L.A."/>
            <person name="Sharon I."/>
            <person name="Castelle C.J."/>
            <person name="Probst A.J."/>
            <person name="Thomas B.C."/>
            <person name="Singh A."/>
            <person name="Wilkins M.J."/>
            <person name="Karaoz U."/>
            <person name="Brodie E.L."/>
            <person name="Williams K.H."/>
            <person name="Hubbard S.S."/>
            <person name="Banfield J.F."/>
        </authorList>
    </citation>
    <scope>NUCLEOTIDE SEQUENCE [LARGE SCALE GENOMIC DNA]</scope>
</reference>
<feature type="transmembrane region" description="Helical" evidence="1">
    <location>
        <begin position="75"/>
        <end position="96"/>
    </location>
</feature>
<feature type="transmembrane region" description="Helical" evidence="1">
    <location>
        <begin position="239"/>
        <end position="259"/>
    </location>
</feature>
<comment type="caution">
    <text evidence="2">The sequence shown here is derived from an EMBL/GenBank/DDBJ whole genome shotgun (WGS) entry which is preliminary data.</text>
</comment>
<evidence type="ECO:0000313" key="3">
    <source>
        <dbReference type="Proteomes" id="UP000179221"/>
    </source>
</evidence>
<keyword evidence="1" id="KW-0472">Membrane</keyword>
<gene>
    <name evidence="2" type="ORF">A2628_00185</name>
</gene>
<dbReference type="Proteomes" id="UP000179221">
    <property type="component" value="Unassembled WGS sequence"/>
</dbReference>
<feature type="transmembrane region" description="Helical" evidence="1">
    <location>
        <begin position="160"/>
        <end position="188"/>
    </location>
</feature>
<keyword evidence="1" id="KW-1133">Transmembrane helix</keyword>
<feature type="transmembrane region" description="Helical" evidence="1">
    <location>
        <begin position="125"/>
        <end position="148"/>
    </location>
</feature>
<dbReference type="PANTHER" id="PTHR36833:SF1">
    <property type="entry name" value="INTEGRAL MEMBRANE TRANSPORT PROTEIN"/>
    <property type="match status" value="1"/>
</dbReference>
<evidence type="ECO:0008006" key="4">
    <source>
        <dbReference type="Google" id="ProtNLM"/>
    </source>
</evidence>
<sequence length="275" mass="31308">MKFPIKLLNIKTIVKRTGYYLKIWVLMSRNALLVVLSQRFMFIIFLLAKIIRYSFFISFLYFVVKGTNTIAGYDLNQVILIYLTFTFIDIASQFLYREVYRFRPLIISGDFDLVLVKPVSALFRVLMGGADIIDFVLIPPIIFAIWFIGAKMDPSFIQVILYVLLLANGLLIATGFYILVLSFGILTFEVDHTAMIFRDMASLGRLPIEVYRQPLRSFLTFLIPLGVMITLPSRVLMGIISPLSVVGSCALGIVFLYFSTKIWSFALTKYTSASS</sequence>